<keyword evidence="1" id="KW-0472">Membrane</keyword>
<evidence type="ECO:0000256" key="1">
    <source>
        <dbReference type="SAM" id="Phobius"/>
    </source>
</evidence>
<dbReference type="STRING" id="1797457.A2160_00480"/>
<keyword evidence="1" id="KW-0812">Transmembrane</keyword>
<comment type="caution">
    <text evidence="2">The sequence shown here is derived from an EMBL/GenBank/DDBJ whole genome shotgun (WGS) entry which is preliminary data.</text>
</comment>
<name>A0A1F5E3Y2_9BACT</name>
<dbReference type="EMBL" id="MEZK01000027">
    <property type="protein sequence ID" value="OGD62026.1"/>
    <property type="molecule type" value="Genomic_DNA"/>
</dbReference>
<feature type="transmembrane region" description="Helical" evidence="1">
    <location>
        <begin position="6"/>
        <end position="28"/>
    </location>
</feature>
<organism evidence="2 3">
    <name type="scientific">Candidatus Beckwithbacteria bacterium RBG_13_42_9</name>
    <dbReference type="NCBI Taxonomy" id="1797457"/>
    <lineage>
        <taxon>Bacteria</taxon>
        <taxon>Candidatus Beckwithiibacteriota</taxon>
    </lineage>
</organism>
<dbReference type="Proteomes" id="UP000177006">
    <property type="component" value="Unassembled WGS sequence"/>
</dbReference>
<sequence length="140" mass="16558">MNLDMITPIIASLSLGGLIGTILQSFLLKRNRVFEDEFKHRAKRYKAIMILMWASLNPKRELKHLRVFREDITNIETLKRELKLELYNMALYGGDNVIRSLKKFIKKINHENYSRVALEMRKDLYGKKTNITFDDIKIDL</sequence>
<gene>
    <name evidence="2" type="ORF">A2160_00480</name>
</gene>
<proteinExistence type="predicted"/>
<evidence type="ECO:0000313" key="2">
    <source>
        <dbReference type="EMBL" id="OGD62026.1"/>
    </source>
</evidence>
<accession>A0A1F5E3Y2</accession>
<evidence type="ECO:0000313" key="3">
    <source>
        <dbReference type="Proteomes" id="UP000177006"/>
    </source>
</evidence>
<reference evidence="2 3" key="1">
    <citation type="journal article" date="2016" name="Nat. Commun.">
        <title>Thousands of microbial genomes shed light on interconnected biogeochemical processes in an aquifer system.</title>
        <authorList>
            <person name="Anantharaman K."/>
            <person name="Brown C.T."/>
            <person name="Hug L.A."/>
            <person name="Sharon I."/>
            <person name="Castelle C.J."/>
            <person name="Probst A.J."/>
            <person name="Thomas B.C."/>
            <person name="Singh A."/>
            <person name="Wilkins M.J."/>
            <person name="Karaoz U."/>
            <person name="Brodie E.L."/>
            <person name="Williams K.H."/>
            <person name="Hubbard S.S."/>
            <person name="Banfield J.F."/>
        </authorList>
    </citation>
    <scope>NUCLEOTIDE SEQUENCE [LARGE SCALE GENOMIC DNA]</scope>
</reference>
<keyword evidence="1" id="KW-1133">Transmembrane helix</keyword>
<dbReference type="AlphaFoldDB" id="A0A1F5E3Y2"/>
<protein>
    <submittedName>
        <fullName evidence="2">Uncharacterized protein</fullName>
    </submittedName>
</protein>